<dbReference type="PANTHER" id="PTHR43739:SF5">
    <property type="entry name" value="EXO-ALPHA-SIALIDASE"/>
    <property type="match status" value="1"/>
</dbReference>
<dbReference type="Gene3D" id="2.130.10.10">
    <property type="entry name" value="YVTN repeat-like/Quinoprotein amine dehydrogenase"/>
    <property type="match status" value="5"/>
</dbReference>
<keyword evidence="3" id="KW-1185">Reference proteome</keyword>
<keyword evidence="1" id="KW-1133">Transmembrane helix</keyword>
<dbReference type="CDD" id="cd15482">
    <property type="entry name" value="Sialidase_non-viral"/>
    <property type="match status" value="2"/>
</dbReference>
<dbReference type="EMBL" id="JADBGG010000004">
    <property type="protein sequence ID" value="MBE1424215.1"/>
    <property type="molecule type" value="Genomic_DNA"/>
</dbReference>
<evidence type="ECO:0000313" key="2">
    <source>
        <dbReference type="EMBL" id="MBE1424215.1"/>
    </source>
</evidence>
<name>A0ABR9H0I9_9BACT</name>
<evidence type="ECO:0000313" key="3">
    <source>
        <dbReference type="Proteomes" id="UP000639010"/>
    </source>
</evidence>
<evidence type="ECO:0000256" key="1">
    <source>
        <dbReference type="SAM" id="Phobius"/>
    </source>
</evidence>
<organism evidence="2 3">
    <name type="scientific">Desulfomicrobium macestii</name>
    <dbReference type="NCBI Taxonomy" id="90731"/>
    <lineage>
        <taxon>Bacteria</taxon>
        <taxon>Pseudomonadati</taxon>
        <taxon>Thermodesulfobacteriota</taxon>
        <taxon>Desulfovibrionia</taxon>
        <taxon>Desulfovibrionales</taxon>
        <taxon>Desulfomicrobiaceae</taxon>
        <taxon>Desulfomicrobium</taxon>
    </lineage>
</organism>
<dbReference type="Proteomes" id="UP000639010">
    <property type="component" value="Unassembled WGS sequence"/>
</dbReference>
<protein>
    <submittedName>
        <fullName evidence="2">Photosystem II stability/assembly factor-like uncharacterized protein</fullName>
    </submittedName>
</protein>
<dbReference type="RefSeq" id="WP_192622919.1">
    <property type="nucleotide sequence ID" value="NZ_JADBGG010000004.1"/>
</dbReference>
<gene>
    <name evidence="2" type="ORF">H4684_000842</name>
</gene>
<comment type="caution">
    <text evidence="2">The sequence shown here is derived from an EMBL/GenBank/DDBJ whole genome shotgun (WGS) entry which is preliminary data.</text>
</comment>
<keyword evidence="1" id="KW-0472">Membrane</keyword>
<proteinExistence type="predicted"/>
<feature type="transmembrane region" description="Helical" evidence="1">
    <location>
        <begin position="12"/>
        <end position="31"/>
    </location>
</feature>
<dbReference type="PANTHER" id="PTHR43739">
    <property type="entry name" value="XYLOGLUCANASE (EUROFUNG)"/>
    <property type="match status" value="1"/>
</dbReference>
<keyword evidence="1" id="KW-0812">Transmembrane</keyword>
<dbReference type="InterPro" id="IPR015943">
    <property type="entry name" value="WD40/YVTN_repeat-like_dom_sf"/>
</dbReference>
<accession>A0ABR9H0I9</accession>
<sequence length="761" mass="83423">MSRIMEGRKHGGCVVYGLMFWAVFVIMGMSAPSSFATVNTGVFSPRGIGGGGGMYVISISPYDEGLMFLVTDMGGAYRSEDGGERWELIHYTQGFRFMQFSTPPVFFKDRIYWRSGKSALRVSTDQGRSWPKVDGMPWGKDAILHLTAIPGSPDVLLVGTKGGLWRTDDDCATWKKVLDRQTSETVILGEVLCAMADPDAVACSRDRGQTWTTSPVVVDGRAIKGHPAMGLAGAVSDKGSLMVASLHKFGIIRSTDQGSSWALAHSPYGGENHLVMAPGQTDVVYAAQTGSNVNINLLRSIDGGQSWNPSFRMADFARKYGWKANVEPTWIQDSLKWSYLISPKGFAVNPRKPEEAFLVTQGELYRTRDGGETWHPRMATEVVVGPEKSAHYRSIGLEVTSAWGYHFDPHNPARHYITYTDIGFTRSPDSGKSWQWTAQGSPWRNTFYDLVNDPDVPDVLYAAVSARHDIPHHSNLSVTKSGYRGHQGGVVRSTDGGLSWQVPYKPGSSSGLPKQVCTTVTLDPASPPDRRTLYAGVYGEGDDDEAGVYKSVDGGTSWAKISPGPGVAPNLHIYRLRVHPKSGNLYCLITGLRSKNNFFTVPGGVWKSMDGGETWKSISSGVNLVWWTTNFAWDPENEDVMYVSAGSSEGHWMQGGIYKTTDGGDSWAHVLTDEMIQKAARGENYEQTMAVALHPQNSRLVYAGTSRNGLLYSQDGGATWRHYSEFPAASVQSINFDPSDMTRIIVTTFGQGVFEGPYLPQ</sequence>
<dbReference type="SUPFAM" id="SSF110296">
    <property type="entry name" value="Oligoxyloglucan reducing end-specific cellobiohydrolase"/>
    <property type="match status" value="3"/>
</dbReference>
<dbReference type="InterPro" id="IPR052025">
    <property type="entry name" value="Xyloglucanase_GH74"/>
</dbReference>
<reference evidence="2 3" key="1">
    <citation type="submission" date="2020-10" db="EMBL/GenBank/DDBJ databases">
        <title>Genomic Encyclopedia of Type Strains, Phase IV (KMG-IV): sequencing the most valuable type-strain genomes for metagenomic binning, comparative biology and taxonomic classification.</title>
        <authorList>
            <person name="Goeker M."/>
        </authorList>
    </citation>
    <scope>NUCLEOTIDE SEQUENCE [LARGE SCALE GENOMIC DNA]</scope>
    <source>
        <strain evidence="2 3">DSM 4194</strain>
    </source>
</reference>